<evidence type="ECO:0000259" key="7">
    <source>
        <dbReference type="PROSITE" id="PS50041"/>
    </source>
</evidence>
<dbReference type="GeneID" id="101884526"/>
<dbReference type="InterPro" id="IPR052309">
    <property type="entry name" value="C-type_Lectin_Domain_Fam1"/>
</dbReference>
<keyword evidence="9" id="KW-1185">Reference proteome</keyword>
<keyword evidence="6" id="KW-0812">Transmembrane</keyword>
<reference evidence="8 9" key="2">
    <citation type="journal article" date="2013" name="Nature">
        <title>The zebrafish reference genome sequence and its relationship to the human genome.</title>
        <authorList>
            <consortium name="Genome Reference Consortium Zebrafish"/>
            <person name="Howe K."/>
            <person name="Clark M.D."/>
            <person name="Torroja C.F."/>
            <person name="Torrance J."/>
            <person name="Berthelot C."/>
            <person name="Muffato M."/>
            <person name="Collins J.E."/>
            <person name="Humphray S."/>
            <person name="McLaren K."/>
            <person name="Matthews L."/>
            <person name="McLaren S."/>
            <person name="Sealy I."/>
            <person name="Caccamo M."/>
            <person name="Churcher C."/>
            <person name="Scott C."/>
            <person name="Barrett J.C."/>
            <person name="Koch R."/>
            <person name="Rauch G.J."/>
            <person name="White S."/>
            <person name="Chow W."/>
            <person name="Kilian B."/>
            <person name="Quintais L.T."/>
            <person name="Guerra-Assuncao J.A."/>
            <person name="Zhou Y."/>
            <person name="Gu Y."/>
            <person name="Yen J."/>
            <person name="Vogel J.H."/>
            <person name="Eyre T."/>
            <person name="Redmond S."/>
            <person name="Banerjee R."/>
            <person name="Chi J."/>
            <person name="Fu B."/>
            <person name="Langley E."/>
            <person name="Maguire S.F."/>
            <person name="Laird G.K."/>
            <person name="Lloyd D."/>
            <person name="Kenyon E."/>
            <person name="Donaldson S."/>
            <person name="Sehra H."/>
            <person name="Almeida-King J."/>
            <person name="Loveland J."/>
            <person name="Trevanion S."/>
            <person name="Jones M."/>
            <person name="Quail M."/>
            <person name="Willey D."/>
            <person name="Hunt A."/>
            <person name="Burton J."/>
            <person name="Sims S."/>
            <person name="McLay K."/>
            <person name="Plumb B."/>
            <person name="Davis J."/>
            <person name="Clee C."/>
            <person name="Oliver K."/>
            <person name="Clark R."/>
            <person name="Riddle C."/>
            <person name="Elliot D."/>
            <person name="Eliott D."/>
            <person name="Threadgold G."/>
            <person name="Harden G."/>
            <person name="Ware D."/>
            <person name="Begum S."/>
            <person name="Mortimore B."/>
            <person name="Mortimer B."/>
            <person name="Kerry G."/>
            <person name="Heath P."/>
            <person name="Phillimore B."/>
            <person name="Tracey A."/>
            <person name="Corby N."/>
            <person name="Dunn M."/>
            <person name="Johnson C."/>
            <person name="Wood J."/>
            <person name="Clark S."/>
            <person name="Pelan S."/>
            <person name="Griffiths G."/>
            <person name="Smith M."/>
            <person name="Glithero R."/>
            <person name="Howden P."/>
            <person name="Barker N."/>
            <person name="Lloyd C."/>
            <person name="Stevens C."/>
            <person name="Harley J."/>
            <person name="Holt K."/>
            <person name="Panagiotidis G."/>
            <person name="Lovell J."/>
            <person name="Beasley H."/>
            <person name="Henderson C."/>
            <person name="Gordon D."/>
            <person name="Auger K."/>
            <person name="Wright D."/>
            <person name="Collins J."/>
            <person name="Raisen C."/>
            <person name="Dyer L."/>
            <person name="Leung K."/>
            <person name="Robertson L."/>
            <person name="Ambridge K."/>
            <person name="Leongamornlert D."/>
            <person name="McGuire S."/>
            <person name="Gilderthorp R."/>
            <person name="Griffiths C."/>
            <person name="Manthravadi D."/>
            <person name="Nichol S."/>
            <person name="Barker G."/>
            <person name="Whitehead S."/>
            <person name="Kay M."/>
            <person name="Brown J."/>
            <person name="Murnane C."/>
            <person name="Gray E."/>
            <person name="Humphries M."/>
            <person name="Sycamore N."/>
            <person name="Barker D."/>
            <person name="Saunders D."/>
            <person name="Wallis J."/>
            <person name="Babbage A."/>
            <person name="Hammond S."/>
            <person name="Mashreghi-Mohammadi M."/>
            <person name="Barr L."/>
            <person name="Martin S."/>
            <person name="Wray P."/>
            <person name="Ellington A."/>
            <person name="Matthews N."/>
            <person name="Ellwood M."/>
            <person name="Woodmansey R."/>
            <person name="Clark G."/>
            <person name="Cooper J."/>
            <person name="Cooper J."/>
            <person name="Tromans A."/>
            <person name="Grafham D."/>
            <person name="Skuce C."/>
            <person name="Pandian R."/>
            <person name="Andrews R."/>
            <person name="Harrison E."/>
            <person name="Kimberley A."/>
            <person name="Garnett J."/>
            <person name="Fosker N."/>
            <person name="Hall R."/>
            <person name="Garner P."/>
            <person name="Kelly D."/>
            <person name="Bird C."/>
            <person name="Palmer S."/>
            <person name="Gehring I."/>
            <person name="Berger A."/>
            <person name="Dooley C.M."/>
            <person name="Ersan-Urun Z."/>
            <person name="Eser C."/>
            <person name="Geiger H."/>
            <person name="Geisler M."/>
            <person name="Karotki L."/>
            <person name="Kirn A."/>
            <person name="Konantz J."/>
            <person name="Konantz M."/>
            <person name="Oberlander M."/>
            <person name="Rudolph-Geiger S."/>
            <person name="Teucke M."/>
            <person name="Lanz C."/>
            <person name="Raddatz G."/>
            <person name="Osoegawa K."/>
            <person name="Zhu B."/>
            <person name="Rapp A."/>
            <person name="Widaa S."/>
            <person name="Langford C."/>
            <person name="Yang F."/>
            <person name="Schuster S.C."/>
            <person name="Carter N.P."/>
            <person name="Harrow J."/>
            <person name="Ning Z."/>
            <person name="Herrero J."/>
            <person name="Searle S.M."/>
            <person name="Enright A."/>
            <person name="Geisler R."/>
            <person name="Plasterk R.H."/>
            <person name="Lee C."/>
            <person name="Westerfield M."/>
            <person name="de Jong P.J."/>
            <person name="Zon L.I."/>
            <person name="Postlethwait J.H."/>
            <person name="Nusslein-Volhard C."/>
            <person name="Hubbard T.J."/>
            <person name="Roest Crollius H."/>
            <person name="Rogers J."/>
            <person name="Stemple D.L."/>
        </authorList>
    </citation>
    <scope>NUCLEOTIDE SEQUENCE [LARGE SCALE GENOMIC DNA]</scope>
    <source>
        <strain evidence="8">Tuebingen</strain>
    </source>
</reference>
<evidence type="ECO:0000256" key="4">
    <source>
        <dbReference type="SAM" id="Coils"/>
    </source>
</evidence>
<keyword evidence="4" id="KW-0175">Coiled coil</keyword>
<dbReference type="PANTHER" id="PTHR46490">
    <property type="entry name" value="C-TYPE LECTIN DOMAIN FAMILY 12 MEMBER A-RELATED"/>
    <property type="match status" value="1"/>
</dbReference>
<reference evidence="10" key="3">
    <citation type="submission" date="2025-04" db="UniProtKB">
        <authorList>
            <consortium name="RefSeq"/>
        </authorList>
    </citation>
    <scope>IDENTIFICATION</scope>
    <source>
        <strain evidence="10">Tuebingen</strain>
    </source>
</reference>
<dbReference type="Pfam" id="PF00059">
    <property type="entry name" value="Lectin_C"/>
    <property type="match status" value="1"/>
</dbReference>
<dbReference type="CDD" id="cd03590">
    <property type="entry name" value="CLECT_DC-SIGN_like"/>
    <property type="match status" value="1"/>
</dbReference>
<dbReference type="Proteomes" id="UP000000437">
    <property type="component" value="Chromosome 10"/>
</dbReference>
<dbReference type="OMA" id="PRNTWIG"/>
<dbReference type="eggNOG" id="KOG4297">
    <property type="taxonomic scope" value="Eukaryota"/>
</dbReference>
<sequence>MASKRPKIYKKDNANETGKMDRKDVEEKIAVVRSRHVRTEAENASRHQTSKHTDYLRIRKAAPVCLVLMCVAMLTVVIVMAVNLYTMIEEFYVKNTNHTNEIKTLKQIKENLQRVIKNLAESNKALKEENPKIHQKVEELRKQINKMDGWRCNQSSLYFISSEKKNWTESRRDCKERGADLIIIESKEEQEFVEREIGVSDSVWIGLTDSELEGTWTWVNGTSLSPGFWGAGEPSGTSTNDEDCAVNLPLGFGDYPCKNTFKWICERQN</sequence>
<dbReference type="KEGG" id="dre:101884526"/>
<evidence type="ECO:0000256" key="6">
    <source>
        <dbReference type="SAM" id="Phobius"/>
    </source>
</evidence>
<evidence type="ECO:0000256" key="1">
    <source>
        <dbReference type="ARBA" id="ARBA00022734"/>
    </source>
</evidence>
<feature type="region of interest" description="Disordered" evidence="5">
    <location>
        <begin position="1"/>
        <end position="24"/>
    </location>
</feature>
<keyword evidence="6" id="KW-0472">Membrane</keyword>
<feature type="coiled-coil region" evidence="4">
    <location>
        <begin position="95"/>
        <end position="143"/>
    </location>
</feature>
<dbReference type="HOGENOM" id="CLU_049894_7_0_1"/>
<dbReference type="SUPFAM" id="SSF56436">
    <property type="entry name" value="C-type lectin-like"/>
    <property type="match status" value="1"/>
</dbReference>
<dbReference type="Gene3D" id="3.10.100.10">
    <property type="entry name" value="Mannose-Binding Protein A, subunit A"/>
    <property type="match status" value="1"/>
</dbReference>
<dbReference type="GO" id="GO:0030246">
    <property type="term" value="F:carbohydrate binding"/>
    <property type="evidence" value="ECO:0007669"/>
    <property type="project" value="UniProtKB-KW"/>
</dbReference>
<dbReference type="InterPro" id="IPR016187">
    <property type="entry name" value="CTDL_fold"/>
</dbReference>
<organism evidence="8">
    <name type="scientific">Danio rerio</name>
    <name type="common">Zebrafish</name>
    <name type="synonym">Brachydanio rerio</name>
    <dbReference type="NCBI Taxonomy" id="7955"/>
    <lineage>
        <taxon>Eukaryota</taxon>
        <taxon>Metazoa</taxon>
        <taxon>Chordata</taxon>
        <taxon>Craniata</taxon>
        <taxon>Vertebrata</taxon>
        <taxon>Euteleostomi</taxon>
        <taxon>Actinopterygii</taxon>
        <taxon>Neopterygii</taxon>
        <taxon>Teleostei</taxon>
        <taxon>Ostariophysi</taxon>
        <taxon>Cypriniformes</taxon>
        <taxon>Danionidae</taxon>
        <taxon>Danioninae</taxon>
        <taxon>Danio</taxon>
    </lineage>
</organism>
<dbReference type="InterPro" id="IPR001304">
    <property type="entry name" value="C-type_lectin-like"/>
</dbReference>
<keyword evidence="3" id="KW-0325">Glycoprotein</keyword>
<keyword evidence="2" id="KW-1015">Disulfide bond</keyword>
<reference evidence="8" key="1">
    <citation type="submission" date="2011-07" db="UniProtKB">
        <authorList>
            <consortium name="Ensembl"/>
        </authorList>
    </citation>
    <scope>IDENTIFICATION</scope>
    <source>
        <strain evidence="8">Tuebingen</strain>
    </source>
</reference>
<evidence type="ECO:0000256" key="3">
    <source>
        <dbReference type="ARBA" id="ARBA00023180"/>
    </source>
</evidence>
<gene>
    <name evidence="8 10" type="primary">LOC101884526</name>
</gene>
<proteinExistence type="predicted"/>
<protein>
    <submittedName>
        <fullName evidence="10">CD209 antigen-like protein C isoform X2</fullName>
    </submittedName>
    <submittedName>
        <fullName evidence="8">CD209 antigen-like protein D</fullName>
    </submittedName>
</protein>
<dbReference type="InterPro" id="IPR033989">
    <property type="entry name" value="CD209-like_CTLD"/>
</dbReference>
<dbReference type="SMR" id="A0AB40E9T5"/>
<keyword evidence="6" id="KW-1133">Transmembrane helix</keyword>
<dbReference type="AlphaFoldDB" id="A0AB40E9T5"/>
<keyword evidence="1" id="KW-0430">Lectin</keyword>
<feature type="transmembrane region" description="Helical" evidence="6">
    <location>
        <begin position="61"/>
        <end position="85"/>
    </location>
</feature>
<evidence type="ECO:0000256" key="5">
    <source>
        <dbReference type="SAM" id="MobiDB-lite"/>
    </source>
</evidence>
<dbReference type="SMART" id="SM00034">
    <property type="entry name" value="CLECT"/>
    <property type="match status" value="1"/>
</dbReference>
<dbReference type="Ensembl" id="ENSDART00000130515.3">
    <property type="protein sequence ID" value="ENSDARP00000106122.2"/>
    <property type="gene ID" value="ENSDARG00000087245.3"/>
</dbReference>
<evidence type="ECO:0000256" key="2">
    <source>
        <dbReference type="ARBA" id="ARBA00023157"/>
    </source>
</evidence>
<dbReference type="PROSITE" id="PS50041">
    <property type="entry name" value="C_TYPE_LECTIN_2"/>
    <property type="match status" value="1"/>
</dbReference>
<dbReference type="Bgee" id="ENSDARG00000087245">
    <property type="expression patterns" value="Expressed in retina and 2 other cell types or tissues"/>
</dbReference>
<evidence type="ECO:0000313" key="8">
    <source>
        <dbReference type="Ensembl" id="ENSDARP00000106122"/>
    </source>
</evidence>
<name>A0AB40E9T5_DANRE</name>
<feature type="domain" description="C-type lectin" evidence="7">
    <location>
        <begin position="153"/>
        <end position="266"/>
    </location>
</feature>
<dbReference type="PANTHER" id="PTHR46490:SF6">
    <property type="entry name" value="ASIALOGLYCOPROTEIN RECEPTOR 1-LIKE-RELATED"/>
    <property type="match status" value="1"/>
</dbReference>
<dbReference type="GeneTree" id="ENSGT01020000230338"/>
<dbReference type="STRING" id="7955.ENSDARP00000106122"/>
<evidence type="ECO:0000313" key="10">
    <source>
        <dbReference type="RefSeq" id="XP_021327945.1"/>
    </source>
</evidence>
<dbReference type="PaxDb" id="7955-ENSDARP00000106122"/>
<feature type="compositionally biased region" description="Basic and acidic residues" evidence="5">
    <location>
        <begin position="9"/>
        <end position="24"/>
    </location>
</feature>
<dbReference type="RefSeq" id="XP_021327945.1">
    <property type="nucleotide sequence ID" value="XM_021472270.2"/>
</dbReference>
<dbReference type="EMBL" id="CR847844">
    <property type="status" value="NOT_ANNOTATED_CDS"/>
    <property type="molecule type" value="Genomic_DNA"/>
</dbReference>
<accession>A0AB40E9T5</accession>
<evidence type="ECO:0000313" key="9">
    <source>
        <dbReference type="Proteomes" id="UP000000437"/>
    </source>
</evidence>
<dbReference type="InterPro" id="IPR016186">
    <property type="entry name" value="C-type_lectin-like/link_sf"/>
</dbReference>